<evidence type="ECO:0000313" key="3">
    <source>
        <dbReference type="Proteomes" id="UP000694568"/>
    </source>
</evidence>
<reference evidence="2" key="2">
    <citation type="submission" date="2025-09" db="UniProtKB">
        <authorList>
            <consortium name="Ensembl"/>
        </authorList>
    </citation>
    <scope>IDENTIFICATION</scope>
</reference>
<keyword evidence="3" id="KW-1185">Reference proteome</keyword>
<dbReference type="InterPro" id="IPR000477">
    <property type="entry name" value="RT_dom"/>
</dbReference>
<sequence length="83" mass="9434">MSPPTTQIQHSIKSNSSSISLFADDILLYISDLEDSIPKILKIFNEFGSISGYKINWNKYNLLLNNRHVTSAIMTEVFILKTN</sequence>
<evidence type="ECO:0000259" key="1">
    <source>
        <dbReference type="Pfam" id="PF00078"/>
    </source>
</evidence>
<accession>A0A8C9X1G9</accession>
<dbReference type="GeneTree" id="ENSGT01120000275892"/>
<proteinExistence type="predicted"/>
<reference evidence="2" key="1">
    <citation type="submission" date="2025-08" db="UniProtKB">
        <authorList>
            <consortium name="Ensembl"/>
        </authorList>
    </citation>
    <scope>IDENTIFICATION</scope>
</reference>
<evidence type="ECO:0000313" key="2">
    <source>
        <dbReference type="Ensembl" id="ENSSLUP00000003471.1"/>
    </source>
</evidence>
<name>A0A8C9X1G9_SANLU</name>
<protein>
    <recommendedName>
        <fullName evidence="1">Reverse transcriptase domain-containing protein</fullName>
    </recommendedName>
</protein>
<dbReference type="Proteomes" id="UP000694568">
    <property type="component" value="Unplaced"/>
</dbReference>
<dbReference type="Ensembl" id="ENSSLUT00000003582.1">
    <property type="protein sequence ID" value="ENSSLUP00000003471.1"/>
    <property type="gene ID" value="ENSSLUG00000001508.1"/>
</dbReference>
<organism evidence="2 3">
    <name type="scientific">Sander lucioperca</name>
    <name type="common">Pike-perch</name>
    <name type="synonym">Perca lucioperca</name>
    <dbReference type="NCBI Taxonomy" id="283035"/>
    <lineage>
        <taxon>Eukaryota</taxon>
        <taxon>Metazoa</taxon>
        <taxon>Chordata</taxon>
        <taxon>Craniata</taxon>
        <taxon>Vertebrata</taxon>
        <taxon>Euteleostomi</taxon>
        <taxon>Actinopterygii</taxon>
        <taxon>Neopterygii</taxon>
        <taxon>Teleostei</taxon>
        <taxon>Neoteleostei</taxon>
        <taxon>Acanthomorphata</taxon>
        <taxon>Eupercaria</taxon>
        <taxon>Perciformes</taxon>
        <taxon>Percoidei</taxon>
        <taxon>Percidae</taxon>
        <taxon>Luciopercinae</taxon>
        <taxon>Sander</taxon>
    </lineage>
</organism>
<feature type="domain" description="Reverse transcriptase" evidence="1">
    <location>
        <begin position="10"/>
        <end position="65"/>
    </location>
</feature>
<dbReference type="Pfam" id="PF00078">
    <property type="entry name" value="RVT_1"/>
    <property type="match status" value="1"/>
</dbReference>
<dbReference type="AlphaFoldDB" id="A0A8C9X1G9"/>